<feature type="domain" description="Fibronectin type-III" evidence="3">
    <location>
        <begin position="758"/>
        <end position="822"/>
    </location>
</feature>
<evidence type="ECO:0000313" key="7">
    <source>
        <dbReference type="Proteomes" id="UP000585050"/>
    </source>
</evidence>
<dbReference type="EMBL" id="JABAIL010000006">
    <property type="protein sequence ID" value="NLR93366.1"/>
    <property type="molecule type" value="Genomic_DNA"/>
</dbReference>
<dbReference type="SUPFAM" id="SSF49478">
    <property type="entry name" value="Cna protein B-type domain"/>
    <property type="match status" value="1"/>
</dbReference>
<comment type="caution">
    <text evidence="6">The sequence shown here is derived from an EMBL/GenBank/DDBJ whole genome shotgun (WGS) entry which is preliminary data.</text>
</comment>
<feature type="domain" description="PKD/Chitinase" evidence="4">
    <location>
        <begin position="1372"/>
        <end position="1448"/>
    </location>
</feature>
<feature type="domain" description="Fibronectin type-III" evidence="3">
    <location>
        <begin position="1375"/>
        <end position="1437"/>
    </location>
</feature>
<dbReference type="InterPro" id="IPR022409">
    <property type="entry name" value="PKD/Chitinase_dom"/>
</dbReference>
<dbReference type="Gene3D" id="2.60.40.1120">
    <property type="entry name" value="Carboxypeptidase-like, regulatory domain"/>
    <property type="match status" value="1"/>
</dbReference>
<dbReference type="InterPro" id="IPR026444">
    <property type="entry name" value="Secre_tail"/>
</dbReference>
<feature type="domain" description="PKD/Chitinase" evidence="4">
    <location>
        <begin position="834"/>
        <end position="918"/>
    </location>
</feature>
<organism evidence="6 7">
    <name type="scientific">Flammeovirga agarivorans</name>
    <dbReference type="NCBI Taxonomy" id="2726742"/>
    <lineage>
        <taxon>Bacteria</taxon>
        <taxon>Pseudomonadati</taxon>
        <taxon>Bacteroidota</taxon>
        <taxon>Cytophagia</taxon>
        <taxon>Cytophagales</taxon>
        <taxon>Flammeovirgaceae</taxon>
        <taxon>Flammeovirga</taxon>
    </lineage>
</organism>
<dbReference type="NCBIfam" id="TIGR04183">
    <property type="entry name" value="Por_Secre_tail"/>
    <property type="match status" value="1"/>
</dbReference>
<feature type="domain" description="PKD/Chitinase" evidence="4">
    <location>
        <begin position="481"/>
        <end position="567"/>
    </location>
</feature>
<dbReference type="Proteomes" id="UP000585050">
    <property type="component" value="Unassembled WGS sequence"/>
</dbReference>
<keyword evidence="7" id="KW-1185">Reference proteome</keyword>
<feature type="domain" description="Immunoglobulin" evidence="5">
    <location>
        <begin position="1456"/>
        <end position="1534"/>
    </location>
</feature>
<dbReference type="Pfam" id="PF17802">
    <property type="entry name" value="SpaA"/>
    <property type="match status" value="1"/>
</dbReference>
<feature type="domain" description="Immunoglobulin" evidence="5">
    <location>
        <begin position="1282"/>
        <end position="1360"/>
    </location>
</feature>
<feature type="signal peptide" evidence="2">
    <location>
        <begin position="1"/>
        <end position="28"/>
    </location>
</feature>
<dbReference type="InterPro" id="IPR003305">
    <property type="entry name" value="CenC_carb-bd"/>
</dbReference>
<dbReference type="Gene3D" id="2.160.20.110">
    <property type="match status" value="1"/>
</dbReference>
<dbReference type="RefSeq" id="WP_168884078.1">
    <property type="nucleotide sequence ID" value="NZ_JABAIL010000006.1"/>
</dbReference>
<dbReference type="InterPro" id="IPR041033">
    <property type="entry name" value="SpaA_PFL_dom_1"/>
</dbReference>
<dbReference type="Pfam" id="PF02018">
    <property type="entry name" value="CBM_4_9"/>
    <property type="match status" value="1"/>
</dbReference>
<dbReference type="SMART" id="SM00089">
    <property type="entry name" value="PKD"/>
    <property type="match status" value="5"/>
</dbReference>
<dbReference type="InterPro" id="IPR013783">
    <property type="entry name" value="Ig-like_fold"/>
</dbReference>
<dbReference type="InterPro" id="IPR003961">
    <property type="entry name" value="FN3_dom"/>
</dbReference>
<accession>A0A7X8SN96</accession>
<keyword evidence="2" id="KW-0732">Signal</keyword>
<dbReference type="InterPro" id="IPR008979">
    <property type="entry name" value="Galactose-bd-like_sf"/>
</dbReference>
<evidence type="ECO:0000259" key="4">
    <source>
        <dbReference type="SMART" id="SM00089"/>
    </source>
</evidence>
<dbReference type="Gene3D" id="2.60.120.260">
    <property type="entry name" value="Galactose-binding domain-like"/>
    <property type="match status" value="2"/>
</dbReference>
<dbReference type="Pfam" id="PF18962">
    <property type="entry name" value="Por_Secre_tail"/>
    <property type="match status" value="1"/>
</dbReference>
<evidence type="ECO:0000256" key="2">
    <source>
        <dbReference type="SAM" id="SignalP"/>
    </source>
</evidence>
<dbReference type="Pfam" id="PF22352">
    <property type="entry name" value="K319L-like_PKD"/>
    <property type="match status" value="2"/>
</dbReference>
<sequence>MKYIYKLHTLLWLAVYSLCFHTTGQAQSFDGAGTVEDPYLISSKAQLIELDNSSELWGMHFKLTTDIDMDGETFHPIGYKVGSDVSKTFKGSFDGGFNTISNLTITKHPDQSSLGVGFIGYSQGASIKHLGIINLSNEQKVPNIERVGGLIGHAEWNTIVDQCFILGGKVSGSGSIGGLIGMVVNVTLTDCFAAVELDAKWGNNGGIVGNMNAVEASASITNATTYGTVLNGVPGITADANIKNDIAISGLYAISTTGKENPSDKVTVLTPLEMTDASQFSALDFTESGAWKMNTNSYPVLSGFPDAAFSIMDAFYDIPLTVTSNGTDPISGATVTINLKDYTTDANGNPEGLVESGTYDYSVNAEGYNEYTGSFSTGDEQKTITLVSDALVTYTAAFVVKDEDGEVVADATFNLKKTDLTFDKSFTTDAEGKVTVEKLVVGDYEYAIQKTLFEEKKGTFTLSTENYNEEITLVEINKAPVAVVGSGRTVESGEVVTLYGADSYDENKDALSFTWTAPDGVTLSNAYAAIPTFTVPVVTETTTLTFSLVVNDGEVDSEPATVSFVAKSKIINGLNLIVNGGFEEELTKGWTGMGAYAQSDVVDPMSKGSKSVKFETSSKVDGVQTHMDDFIDVEIGKAYKFSGKVRVDKMMVTVFNLRFMPSNDWFDADNAKFSITQSGSGWGDLQPEKGSWVSFEKILTFDEAFAAGSSKGDVVSTRLHLQSSNDATDELIYFDDLMLEETDIDFTLSAGEDQTTLPGATVDLMGSHNSSNSFTYTWEAPEGITLTSTNTLATSFDVASDITEETTYTLKLKASDGSFEASDEVNVVVVPGISANAGDDQTVDAGDIVTLDASNTTPEDVTLTWTAPEGITLSDVNVAMPTFTAPIVTESTTFTFSLAVNLGESSASDEVVITVNPSSIPVADAGNDQTVGTGATITLDGSGSQSQTEGDLSYAWTAPEGITLSDNTAAMPTFTAPMVEGETSFTFSLIVNDGVNSSKADDVVITVINEKISGLELLVNGGFEEGKSVGWSGIESEMFSISDIVSEQSKGTSSLEVAATAKIDLVETSSDSYFNLEVGKQYKFTGKILVETMNVEVYNIRFMPSDEWKDSGATKLGITAPGISWGDFNATIGEWVSFEKIITIDENFHISKSLSQGDIVPTRLYIQTPKTEEELFYLDDFSVVEYGIDFQLDAGDDIVIQSGSSVDLMATHNSSDEFTYTWTAPSGVTLSSTDMKSTTFTSASGLVAPMEYEFTVTAKKGMLSYSDKVKVTVVPEINANAGDDQVVKQGTTVTLDASATTPEETTFVWEAPEGITLSDNTSAMPTFTAPNVTEETTLTFTLRAQYLEGESTDEVEVLVYPELVANAGDDQVAYINSTVTLDATATIPQNANITWTAPEGITLSDANALQPTFNVPELAEDTEYTFTLTATYRDMTSTDEVMITIKSVEQPVANAGEDQTVNAGDEVTLDGTASTPLDVQLEWIVPEGITLSDVNSATPTFTAPELEYDNDYVFVLKATVADMVVTDQVTVTVLSANIQAPTSAEDLAADLVKCYPNPTHSGRTNIELLSDAEVSVINLSGQVVERKSLSTGIHELDLSDAASGVYILHVQSESFIKSIQLIVK</sequence>
<dbReference type="PANTHER" id="PTHR46013:SF7">
    <property type="entry name" value="IG-LIKE DOMAIN-CONTAINING PROTEIN"/>
    <property type="match status" value="1"/>
</dbReference>
<dbReference type="SUPFAM" id="SSF49785">
    <property type="entry name" value="Galactose-binding domain-like"/>
    <property type="match status" value="1"/>
</dbReference>
<evidence type="ECO:0000313" key="6">
    <source>
        <dbReference type="EMBL" id="NLR93366.1"/>
    </source>
</evidence>
<feature type="domain" description="Fibronectin type-III" evidence="3">
    <location>
        <begin position="1289"/>
        <end position="1351"/>
    </location>
</feature>
<gene>
    <name evidence="6" type="ORF">HGP29_19375</name>
</gene>
<keyword evidence="1" id="KW-0378">Hydrolase</keyword>
<dbReference type="GO" id="GO:0016798">
    <property type="term" value="F:hydrolase activity, acting on glycosyl bonds"/>
    <property type="evidence" value="ECO:0007669"/>
    <property type="project" value="InterPro"/>
</dbReference>
<dbReference type="InterPro" id="IPR003599">
    <property type="entry name" value="Ig_sub"/>
</dbReference>
<reference evidence="6 7" key="1">
    <citation type="submission" date="2020-04" db="EMBL/GenBank/DDBJ databases">
        <title>Flammeovirga sp. SR4, a novel species isolated from seawater.</title>
        <authorList>
            <person name="Wang X."/>
        </authorList>
    </citation>
    <scope>NUCLEOTIDE SEQUENCE [LARGE SCALE GENOMIC DNA]</scope>
    <source>
        <strain evidence="6 7">SR4</strain>
    </source>
</reference>
<feature type="domain" description="PKD/Chitinase" evidence="4">
    <location>
        <begin position="1278"/>
        <end position="1362"/>
    </location>
</feature>
<feature type="domain" description="PKD/Chitinase" evidence="4">
    <location>
        <begin position="922"/>
        <end position="1010"/>
    </location>
</feature>
<proteinExistence type="predicted"/>
<feature type="chain" id="PRO_5031055020" evidence="2">
    <location>
        <begin position="29"/>
        <end position="1624"/>
    </location>
</feature>
<dbReference type="SMART" id="SM00409">
    <property type="entry name" value="IG"/>
    <property type="match status" value="3"/>
</dbReference>
<evidence type="ECO:0000259" key="3">
    <source>
        <dbReference type="SMART" id="SM00060"/>
    </source>
</evidence>
<protein>
    <submittedName>
        <fullName evidence="6">T9SS type A sorting domain-containing protein</fullName>
    </submittedName>
</protein>
<feature type="domain" description="Immunoglobulin" evidence="5">
    <location>
        <begin position="1368"/>
        <end position="1446"/>
    </location>
</feature>
<dbReference type="PANTHER" id="PTHR46013">
    <property type="entry name" value="VASCULAR CELL ADHESION MOLECULE 1"/>
    <property type="match status" value="1"/>
</dbReference>
<feature type="domain" description="Fibronectin type-III" evidence="3">
    <location>
        <begin position="1202"/>
        <end position="1266"/>
    </location>
</feature>
<evidence type="ECO:0000259" key="5">
    <source>
        <dbReference type="SMART" id="SM00409"/>
    </source>
</evidence>
<name>A0A7X8SN96_9BACT</name>
<evidence type="ECO:0000256" key="1">
    <source>
        <dbReference type="ARBA" id="ARBA00022801"/>
    </source>
</evidence>
<feature type="domain" description="Fibronectin type-III" evidence="3">
    <location>
        <begin position="845"/>
        <end position="905"/>
    </location>
</feature>
<dbReference type="SMART" id="SM00060">
    <property type="entry name" value="FN3"/>
    <property type="match status" value="5"/>
</dbReference>
<dbReference type="Gene3D" id="2.60.40.10">
    <property type="entry name" value="Immunoglobulins"/>
    <property type="match status" value="8"/>
</dbReference>